<accession>A0A418D891</accession>
<gene>
    <name evidence="2" type="ORF">DYB35_003712</name>
</gene>
<dbReference type="InterPro" id="IPR001579">
    <property type="entry name" value="Glyco_hydro_18_chit_AS"/>
</dbReference>
<sequence>MSKLTTYRTSGYDDEPPRSPQLSTDDDDDTDMLPRDLDDSFAVMEASRIPKPDRNSIPNHVGEVTALKPSILHCWPLLFGPVLYLAGAGFGVSKLVKAGWIDPEYGNATYAQYREDSVIGESCRGVDHAVPWRELKRKLKRCRLGLDAVQRPDEPRYLLSWDEFPYAWDPPQPDNANYMGCIRYTEGEDGWHRCYEPRISNLVDFVNVMFYNINGGEAVYRAVIEDTLPNKAAAVIPKDKIVVGACCGMGCVTLQPPGQEVFNAGNGSAYYKGTMLWSSTIDILYENSSSTNRMGRAGNYGVKMPFRSSYGVATLVKTYEVDPTYLNMTFAEFREEQVLGEQCRAVDHAVPWKELQRKIRGCRRFEYYDPMHNDCQACPAHQPTDKVFAVFWETQSNCQHLVGNPNIRFVTHVMWSFSTLRADGSVEQNLQYWDDKHIKNCIAQLRMYGFDGIDVDDETANMVINKGKWKDFHGQTVVDYLTALRKALDEARVPDEPRYILSWDEFPQSWTPSDCEIYNNNDGWHRCWEPRITDLVDWVNIMYYNMFGYPQFGNPFHDLMAKHLPERVLPAIKDPNKIVLGVCTGQGCVLPQPEGQDVMNAGNGSAYYGGTMLWSATIDILLENSTSLRRMGRAGNYGVKMPFRAPHP</sequence>
<dbReference type="SUPFAM" id="SSF51445">
    <property type="entry name" value="(Trans)glycosidases"/>
    <property type="match status" value="2"/>
</dbReference>
<dbReference type="Proteomes" id="UP000285712">
    <property type="component" value="Unassembled WGS sequence"/>
</dbReference>
<dbReference type="VEuPathDB" id="FungiDB:H257_06715"/>
<protein>
    <submittedName>
        <fullName evidence="2">Uncharacterized protein</fullName>
    </submittedName>
</protein>
<dbReference type="InterPro" id="IPR017853">
    <property type="entry name" value="GH"/>
</dbReference>
<proteinExistence type="predicted"/>
<dbReference type="Gene3D" id="3.20.20.80">
    <property type="entry name" value="Glycosidases"/>
    <property type="match status" value="2"/>
</dbReference>
<dbReference type="AlphaFoldDB" id="A0A418D891"/>
<feature type="region of interest" description="Disordered" evidence="1">
    <location>
        <begin position="1"/>
        <end position="35"/>
    </location>
</feature>
<reference evidence="2 3" key="1">
    <citation type="submission" date="2018-08" db="EMBL/GenBank/DDBJ databases">
        <title>Aphanomyces genome sequencing and annotation.</title>
        <authorList>
            <person name="Minardi D."/>
            <person name="Oidtmann B."/>
            <person name="Van Der Giezen M."/>
            <person name="Studholme D.J."/>
        </authorList>
    </citation>
    <scope>NUCLEOTIDE SEQUENCE [LARGE SCALE GENOMIC DNA]</scope>
    <source>
        <strain evidence="2 3">Sv</strain>
    </source>
</reference>
<dbReference type="PROSITE" id="PS01095">
    <property type="entry name" value="GH18_1"/>
    <property type="match status" value="1"/>
</dbReference>
<evidence type="ECO:0000313" key="3">
    <source>
        <dbReference type="Proteomes" id="UP000285712"/>
    </source>
</evidence>
<dbReference type="GO" id="GO:0004553">
    <property type="term" value="F:hydrolase activity, hydrolyzing O-glycosyl compounds"/>
    <property type="evidence" value="ECO:0007669"/>
    <property type="project" value="InterPro"/>
</dbReference>
<name>A0A418D891_APHAT</name>
<dbReference type="EMBL" id="QUTG01003595">
    <property type="protein sequence ID" value="RHY90977.1"/>
    <property type="molecule type" value="Genomic_DNA"/>
</dbReference>
<evidence type="ECO:0000313" key="2">
    <source>
        <dbReference type="EMBL" id="RHY90977.1"/>
    </source>
</evidence>
<evidence type="ECO:0000256" key="1">
    <source>
        <dbReference type="SAM" id="MobiDB-lite"/>
    </source>
</evidence>
<comment type="caution">
    <text evidence="2">The sequence shown here is derived from an EMBL/GenBank/DDBJ whole genome shotgun (WGS) entry which is preliminary data.</text>
</comment>
<dbReference type="GO" id="GO:0005975">
    <property type="term" value="P:carbohydrate metabolic process"/>
    <property type="evidence" value="ECO:0007669"/>
    <property type="project" value="InterPro"/>
</dbReference>
<organism evidence="2 3">
    <name type="scientific">Aphanomyces astaci</name>
    <name type="common">Crayfish plague agent</name>
    <dbReference type="NCBI Taxonomy" id="112090"/>
    <lineage>
        <taxon>Eukaryota</taxon>
        <taxon>Sar</taxon>
        <taxon>Stramenopiles</taxon>
        <taxon>Oomycota</taxon>
        <taxon>Saprolegniomycetes</taxon>
        <taxon>Saprolegniales</taxon>
        <taxon>Verrucalvaceae</taxon>
        <taxon>Aphanomyces</taxon>
    </lineage>
</organism>